<evidence type="ECO:0000313" key="5">
    <source>
        <dbReference type="Proteomes" id="UP001189429"/>
    </source>
</evidence>
<organism evidence="4 5">
    <name type="scientific">Prorocentrum cordatum</name>
    <dbReference type="NCBI Taxonomy" id="2364126"/>
    <lineage>
        <taxon>Eukaryota</taxon>
        <taxon>Sar</taxon>
        <taxon>Alveolata</taxon>
        <taxon>Dinophyceae</taxon>
        <taxon>Prorocentrales</taxon>
        <taxon>Prorocentraceae</taxon>
        <taxon>Prorocentrum</taxon>
    </lineage>
</organism>
<evidence type="ECO:0000256" key="1">
    <source>
        <dbReference type="PROSITE-ProRule" id="PRU00723"/>
    </source>
</evidence>
<evidence type="ECO:0000259" key="3">
    <source>
        <dbReference type="PROSITE" id="PS50103"/>
    </source>
</evidence>
<dbReference type="InterPro" id="IPR012337">
    <property type="entry name" value="RNaseH-like_sf"/>
</dbReference>
<dbReference type="CDD" id="cd09272">
    <property type="entry name" value="RNase_HI_RT_Ty1"/>
    <property type="match status" value="1"/>
</dbReference>
<protein>
    <recommendedName>
        <fullName evidence="3">C3H1-type domain-containing protein</fullName>
    </recommendedName>
</protein>
<keyword evidence="1" id="KW-0863">Zinc-finger</keyword>
<accession>A0ABN9QZU4</accession>
<dbReference type="EMBL" id="CAUYUJ010004898">
    <property type="protein sequence ID" value="CAK0811453.1"/>
    <property type="molecule type" value="Genomic_DNA"/>
</dbReference>
<feature type="zinc finger region" description="C3H1-type" evidence="1">
    <location>
        <begin position="739"/>
        <end position="767"/>
    </location>
</feature>
<evidence type="ECO:0000313" key="4">
    <source>
        <dbReference type="EMBL" id="CAK0811453.1"/>
    </source>
</evidence>
<dbReference type="SUPFAM" id="SSF53098">
    <property type="entry name" value="Ribonuclease H-like"/>
    <property type="match status" value="1"/>
</dbReference>
<sequence>MPHKRSVEKLLDGALKRHKKLDERARAREETAAGAHRLLEEHLNGVPGVAAQVDRGRVLIALHNAANMDQITVSSEDLDLTMELSRVINFVDAEAEMHNRVVVYEEQFQARALAEARVAVASHEAALAEHFAEDRARAQTEVGRAFAAVQAREGQLVAESMAIATQSEVHFKGQARDELRQYEAFLLQQSTQDQHASMRRSVHELEFYFDGIFRQWVHEMQEEYQDHHRAATAEMKAEGHAELLRAGAHIGAAHHRTQAELRLEVAEIASLRARAEAGERGSYRAARYASRRHELREEQLEAEIGAVSDTIQTEMADQDALLRCELRAAEEAIASTRAEAREEIAAFRETTQARVNEWANSLVQQGDARYRTLAEAENETVAELQDVQSELQQVVTEVEELKMASSAAGERRPGVACHAEVPAQPSWGVVPTATPHITPIAMPAAPGTQLRMRPRSDGASPTSTIPMTSFGGPERLPQPASLRPAISPSQAAAGIQAQPVQQTRSIDGTSSDESSGEEFARKRTKVTQIDLGSRTIRYLKYAEEFDQPDIMPLLEVPRTWKAFDEELFAAVLRYASGELKRSLLTYREQCYRSGREPSGRYAFYCALQKFTLKRGTATQVDISKLMAHEYKGDLSLYLDGLDTILMQLKDPPEETFLHACVEPKLRKCKQLELDFKLYDRAPDGAAEKTVQWLYDVARSHCRRKELQDIRDALLKPSPKVTPIKGKGDSKGRGKDGHEDKIRKPCDKMVTSGSCSAGKDCRFAHSGPEFDAARAKAKAKAKPKAEPETTAHPKIQGGPPAGTGSDGRPARPPGDCLNLKRNNTCRFGDKCVFRHFSEPPSRGDQKAIEMGEPATKPPPSTPPTVASANAPGGPRKQMICNVSQSAFDEWALDTAAALDVANSNVSGAKGEKQMATVTTTVDSMGETVTATVFPDTPDALAVGRRCAEMGFGVYWHPYQMKPEFYRPDGQQVSCDVDEHYVPFIRSRRGGDGGSRRVVAPVALPGDGDSGPAEPPIEPALDEASAIAPLPGAAGEDCQSLLADVQRLLDEAERTEHDLEADTIADESSFAVKTVETKDEEQEYRMPCHDVNSAAHKSMHLPRLKGCHICDDSKHLHRYKVRHKEPMIWVTGKDAIDKPFGAMCHLDWLEIRRGTPAYKTAQRALMLTDDLTQFMGAGPSNSKEARVVVELIHRFDELPPLIRRWWSDRAAEFLAAARIIRAQRPLAHFTSVPYRHAPRAERSNRTASEGTRAALIQSGFEEAWWPMALLFWISQWNGLMVGADGMAPYFRRHNQKAPYMQYAFGALVLFHPVCLVKEQGAEPLHDKLQSRLVPAVLVEVTIGPGGRWASSYGVIPLSRFTSDRRPAKAAIRRTCDVVFPEDATFPLKQRLAIHGATVDKSLPAPQAKEGEEGNWDMMEEEGEVDVDAEHFDGKWKENAAKFEESVPLGHALALEQEAGDEDETKPDTDEFMVEFPSVDADRRDAEQAAEDIKPEITAIEGGKAPPGWRADRFGRGDRARLVHVPPWSRRPPTCEPEVRCGIGRRAQRDLRDEWKEKDAEGFNEQEVRRSMWLKAKGKGIIHPTAPMVAVARQPVDGAPDGASELQPETGARGGGCSQDYMHEHRVPAQNVGGNSAESLVQQVRNMVMTGDYMFLLIELGCADDSELAANVREHCLAVRITAKVDLTKKSTKKLLHALIRSQNTLSWEWPECSELWENEAANGMLSRQGAVSALVASAAVGMSFTLKGRDVYVDMKWKIATTHPGVPIELERHAEIPDHIPKSAFVECQGRFAAASALYTTEMAMLIWQALRPTAPRVAPCVVSDRILERVLPPGPPNMPLWCCLITRLVNMRSEEAKTDRAKQAIDADVVVGRVFVILGCKNSEMSEDQWKYRARAVFQGNNIWTRTGRSAYEIFEDVSNSPASLIAARCAFAVSLMKQMTCTYRDAFQAHLQATMDTGTDPGVINLVELPRECRDTIAQLFLYALPGHPKSGNIWETHTDTAFVIKLTGWKKVEGWHSVWVHCDGSIMVIYVDDFMLAATAANARKHWEELGRHIVFQEQYADVLRHLGAIYNFDKFTGEHTGALRKATTPFPPETESWTPADDEPGVFQTSASSFVASGRYASLVSRPDLSVAIQRLCSRVTKWSVTDDVSLIRLMASIQEHRDLELRGTLGPSDLDDLEIGLWPDADWNGDANTTRSTSGVFCELHGVGSGNTLPLTWKVSHQTATASSSAESETVSASSAVRHVSLPIPTLLEALLGTLVPIRCSIDNTQAIAAIKKDYSKRLRCLSRTHRCSIGAMNEIYEDPEAALDVVYAPTATHKGDFFTKALNPTPFQQARARIGMRRNASEAQQ</sequence>
<comment type="caution">
    <text evidence="4">The sequence shown here is derived from an EMBL/GenBank/DDBJ whole genome shotgun (WGS) entry which is preliminary data.</text>
</comment>
<feature type="domain" description="C3H1-type" evidence="3">
    <location>
        <begin position="739"/>
        <end position="767"/>
    </location>
</feature>
<dbReference type="Gene3D" id="4.10.1000.10">
    <property type="entry name" value="Zinc finger, CCCH-type"/>
    <property type="match status" value="1"/>
</dbReference>
<feature type="region of interest" description="Disordered" evidence="2">
    <location>
        <begin position="446"/>
        <end position="524"/>
    </location>
</feature>
<name>A0ABN9QZU4_9DINO</name>
<dbReference type="PROSITE" id="PS50103">
    <property type="entry name" value="ZF_C3H1"/>
    <property type="match status" value="2"/>
</dbReference>
<feature type="domain" description="C3H1-type" evidence="3">
    <location>
        <begin position="809"/>
        <end position="837"/>
    </location>
</feature>
<feature type="zinc finger region" description="C3H1-type" evidence="1">
    <location>
        <begin position="809"/>
        <end position="837"/>
    </location>
</feature>
<gene>
    <name evidence="4" type="ORF">PCOR1329_LOCUS16072</name>
</gene>
<keyword evidence="5" id="KW-1185">Reference proteome</keyword>
<reference evidence="4" key="1">
    <citation type="submission" date="2023-10" db="EMBL/GenBank/DDBJ databases">
        <authorList>
            <person name="Chen Y."/>
            <person name="Shah S."/>
            <person name="Dougan E. K."/>
            <person name="Thang M."/>
            <person name="Chan C."/>
        </authorList>
    </citation>
    <scope>NUCLEOTIDE SEQUENCE [LARGE SCALE GENOMIC DNA]</scope>
</reference>
<feature type="region of interest" description="Disordered" evidence="2">
    <location>
        <begin position="771"/>
        <end position="818"/>
    </location>
</feature>
<feature type="region of interest" description="Disordered" evidence="2">
    <location>
        <begin position="715"/>
        <end position="744"/>
    </location>
</feature>
<proteinExistence type="predicted"/>
<evidence type="ECO:0000256" key="2">
    <source>
        <dbReference type="SAM" id="MobiDB-lite"/>
    </source>
</evidence>
<dbReference type="Proteomes" id="UP001189429">
    <property type="component" value="Unassembled WGS sequence"/>
</dbReference>
<feature type="compositionally biased region" description="Basic and acidic residues" evidence="2">
    <location>
        <begin position="725"/>
        <end position="744"/>
    </location>
</feature>
<keyword evidence="1" id="KW-0479">Metal-binding</keyword>
<dbReference type="InterPro" id="IPR000571">
    <property type="entry name" value="Znf_CCCH"/>
</dbReference>
<feature type="compositionally biased region" description="Basic and acidic residues" evidence="2">
    <location>
        <begin position="835"/>
        <end position="848"/>
    </location>
</feature>
<keyword evidence="1" id="KW-0862">Zinc</keyword>
<feature type="region of interest" description="Disordered" evidence="2">
    <location>
        <begin position="835"/>
        <end position="872"/>
    </location>
</feature>